<evidence type="ECO:0000313" key="1">
    <source>
        <dbReference type="EMBL" id="KAJ0095928.1"/>
    </source>
</evidence>
<name>A0ACC1BAJ1_9ROSI</name>
<evidence type="ECO:0000313" key="2">
    <source>
        <dbReference type="Proteomes" id="UP001164250"/>
    </source>
</evidence>
<dbReference type="Proteomes" id="UP001164250">
    <property type="component" value="Chromosome 6"/>
</dbReference>
<accession>A0ACC1BAJ1</accession>
<gene>
    <name evidence="1" type="ORF">Patl1_16531</name>
</gene>
<dbReference type="EMBL" id="CM047902">
    <property type="protein sequence ID" value="KAJ0095928.1"/>
    <property type="molecule type" value="Genomic_DNA"/>
</dbReference>
<keyword evidence="2" id="KW-1185">Reference proteome</keyword>
<organism evidence="1 2">
    <name type="scientific">Pistacia atlantica</name>
    <dbReference type="NCBI Taxonomy" id="434234"/>
    <lineage>
        <taxon>Eukaryota</taxon>
        <taxon>Viridiplantae</taxon>
        <taxon>Streptophyta</taxon>
        <taxon>Embryophyta</taxon>
        <taxon>Tracheophyta</taxon>
        <taxon>Spermatophyta</taxon>
        <taxon>Magnoliopsida</taxon>
        <taxon>eudicotyledons</taxon>
        <taxon>Gunneridae</taxon>
        <taxon>Pentapetalae</taxon>
        <taxon>rosids</taxon>
        <taxon>malvids</taxon>
        <taxon>Sapindales</taxon>
        <taxon>Anacardiaceae</taxon>
        <taxon>Pistacia</taxon>
    </lineage>
</organism>
<sequence length="53" mass="5767">MNHNALSREQSAPIPEKADKSLWAASQAKICLEAIGYSALLRLYPELVQGAVL</sequence>
<proteinExistence type="predicted"/>
<protein>
    <submittedName>
        <fullName evidence="1">Uncharacterized protein</fullName>
    </submittedName>
</protein>
<reference evidence="2" key="1">
    <citation type="journal article" date="2023" name="G3 (Bethesda)">
        <title>Genome assembly and association tests identify interacting loci associated with vigor, precocity, and sex in interspecific pistachio rootstocks.</title>
        <authorList>
            <person name="Palmer W."/>
            <person name="Jacygrad E."/>
            <person name="Sagayaradj S."/>
            <person name="Cavanaugh K."/>
            <person name="Han R."/>
            <person name="Bertier L."/>
            <person name="Beede B."/>
            <person name="Kafkas S."/>
            <person name="Golino D."/>
            <person name="Preece J."/>
            <person name="Michelmore R."/>
        </authorList>
    </citation>
    <scope>NUCLEOTIDE SEQUENCE [LARGE SCALE GENOMIC DNA]</scope>
</reference>
<comment type="caution">
    <text evidence="1">The sequence shown here is derived from an EMBL/GenBank/DDBJ whole genome shotgun (WGS) entry which is preliminary data.</text>
</comment>